<dbReference type="EMBL" id="WRPM01000026">
    <property type="protein sequence ID" value="MVT25474.1"/>
    <property type="molecule type" value="Genomic_DNA"/>
</dbReference>
<dbReference type="GO" id="GO:0003677">
    <property type="term" value="F:DNA binding"/>
    <property type="evidence" value="ECO:0007669"/>
    <property type="project" value="UniProtKB-KW"/>
</dbReference>
<evidence type="ECO:0000256" key="3">
    <source>
        <dbReference type="ARBA" id="ARBA00023163"/>
    </source>
</evidence>
<comment type="caution">
    <text evidence="5">The sequence shown here is derived from an EMBL/GenBank/DDBJ whole genome shotgun (WGS) entry which is preliminary data.</text>
</comment>
<dbReference type="Proteomes" id="UP000460157">
    <property type="component" value="Unassembled WGS sequence"/>
</dbReference>
<dbReference type="InterPro" id="IPR001845">
    <property type="entry name" value="HTH_ArsR_DNA-bd_dom"/>
</dbReference>
<reference evidence="5 6" key="1">
    <citation type="submission" date="2019-12" db="EMBL/GenBank/DDBJ databases">
        <title>Nesterenkonia muleiensis sp. nov., a novel actinobacterium isolated from sap of Populus euphratica.</title>
        <authorList>
            <person name="Wang R."/>
        </authorList>
    </citation>
    <scope>NUCLEOTIDE SEQUENCE [LARGE SCALE GENOMIC DNA]</scope>
    <source>
        <strain evidence="5 6">F10</strain>
    </source>
</reference>
<organism evidence="5 6">
    <name type="scientific">Nesterenkonia alkaliphila</name>
    <dbReference type="NCBI Taxonomy" id="1463631"/>
    <lineage>
        <taxon>Bacteria</taxon>
        <taxon>Bacillati</taxon>
        <taxon>Actinomycetota</taxon>
        <taxon>Actinomycetes</taxon>
        <taxon>Micrococcales</taxon>
        <taxon>Micrococcaceae</taxon>
        <taxon>Nesterenkonia</taxon>
    </lineage>
</organism>
<dbReference type="InterPro" id="IPR011991">
    <property type="entry name" value="ArsR-like_HTH"/>
</dbReference>
<dbReference type="InterPro" id="IPR036390">
    <property type="entry name" value="WH_DNA-bd_sf"/>
</dbReference>
<dbReference type="OrthoDB" id="9806976at2"/>
<dbReference type="PROSITE" id="PS50987">
    <property type="entry name" value="HTH_ARSR_2"/>
    <property type="match status" value="1"/>
</dbReference>
<dbReference type="InterPro" id="IPR051081">
    <property type="entry name" value="HTH_MetalResp_TranReg"/>
</dbReference>
<dbReference type="PRINTS" id="PR00778">
    <property type="entry name" value="HTHARSR"/>
</dbReference>
<evidence type="ECO:0000313" key="5">
    <source>
        <dbReference type="EMBL" id="MVT25474.1"/>
    </source>
</evidence>
<keyword evidence="6" id="KW-1185">Reference proteome</keyword>
<dbReference type="AlphaFoldDB" id="A0A7K1UGE7"/>
<dbReference type="CDD" id="cd00090">
    <property type="entry name" value="HTH_ARSR"/>
    <property type="match status" value="1"/>
</dbReference>
<keyword evidence="1" id="KW-0805">Transcription regulation</keyword>
<dbReference type="RefSeq" id="WP_157321464.1">
    <property type="nucleotide sequence ID" value="NZ_BMFX01000029.1"/>
</dbReference>
<dbReference type="NCBIfam" id="NF033788">
    <property type="entry name" value="HTH_metalloreg"/>
    <property type="match status" value="1"/>
</dbReference>
<dbReference type="SUPFAM" id="SSF46785">
    <property type="entry name" value="Winged helix' DNA-binding domain"/>
    <property type="match status" value="1"/>
</dbReference>
<dbReference type="Gene3D" id="1.10.10.10">
    <property type="entry name" value="Winged helix-like DNA-binding domain superfamily/Winged helix DNA-binding domain"/>
    <property type="match status" value="1"/>
</dbReference>
<dbReference type="InterPro" id="IPR036388">
    <property type="entry name" value="WH-like_DNA-bd_sf"/>
</dbReference>
<sequence length="115" mass="12779">MQALDVLGEPVRRRIVEELAVGPLPAGEVAEVLHVEFGISQPAVSRHLRVLKQAGVVESTVDAQRRLYSLKPEAVEEVAVWAQRIAQFWNQRLDALETEVARGKSARRTAERNAS</sequence>
<feature type="domain" description="HTH arsR-type" evidence="4">
    <location>
        <begin position="1"/>
        <end position="90"/>
    </location>
</feature>
<evidence type="ECO:0000256" key="2">
    <source>
        <dbReference type="ARBA" id="ARBA00023125"/>
    </source>
</evidence>
<dbReference type="SMART" id="SM00418">
    <property type="entry name" value="HTH_ARSR"/>
    <property type="match status" value="1"/>
</dbReference>
<evidence type="ECO:0000313" key="6">
    <source>
        <dbReference type="Proteomes" id="UP000460157"/>
    </source>
</evidence>
<keyword evidence="3" id="KW-0804">Transcription</keyword>
<keyword evidence="2" id="KW-0238">DNA-binding</keyword>
<evidence type="ECO:0000259" key="4">
    <source>
        <dbReference type="PROSITE" id="PS50987"/>
    </source>
</evidence>
<dbReference type="GO" id="GO:0003700">
    <property type="term" value="F:DNA-binding transcription factor activity"/>
    <property type="evidence" value="ECO:0007669"/>
    <property type="project" value="InterPro"/>
</dbReference>
<evidence type="ECO:0000256" key="1">
    <source>
        <dbReference type="ARBA" id="ARBA00023015"/>
    </source>
</evidence>
<dbReference type="PANTHER" id="PTHR33154:SF33">
    <property type="entry name" value="TRANSCRIPTIONAL REPRESSOR SDPR"/>
    <property type="match status" value="1"/>
</dbReference>
<name>A0A7K1UGE7_9MICC</name>
<accession>A0A7K1UGE7</accession>
<proteinExistence type="predicted"/>
<protein>
    <submittedName>
        <fullName evidence="5">Metalloregulator ArsR/SmtB family transcription factor</fullName>
    </submittedName>
</protein>
<dbReference type="Pfam" id="PF12840">
    <property type="entry name" value="HTH_20"/>
    <property type="match status" value="1"/>
</dbReference>
<dbReference type="PANTHER" id="PTHR33154">
    <property type="entry name" value="TRANSCRIPTIONAL REGULATOR, ARSR FAMILY"/>
    <property type="match status" value="1"/>
</dbReference>
<gene>
    <name evidence="5" type="ORF">GNZ21_03705</name>
</gene>